<gene>
    <name evidence="2" type="ORF">DDB_G0293344</name>
</gene>
<dbReference type="PhylomeDB" id="Q54BY2"/>
<dbReference type="EMBL" id="AAFI02000202">
    <property type="protein sequence ID" value="EAL60772.1"/>
    <property type="molecule type" value="Genomic_DNA"/>
</dbReference>
<feature type="region of interest" description="Disordered" evidence="1">
    <location>
        <begin position="27"/>
        <end position="69"/>
    </location>
</feature>
<dbReference type="AlphaFoldDB" id="Q54BY2"/>
<dbReference type="KEGG" id="ddi:DDB_G0293344"/>
<dbReference type="SMR" id="Q54BY2"/>
<dbReference type="HOGENOM" id="CLU_1840400_0_0_1"/>
<proteinExistence type="predicted"/>
<evidence type="ECO:0000313" key="2">
    <source>
        <dbReference type="EMBL" id="EAL60772.1"/>
    </source>
</evidence>
<dbReference type="Proteomes" id="UP000002195">
    <property type="component" value="Unassembled WGS sequence"/>
</dbReference>
<keyword evidence="3" id="KW-1185">Reference proteome</keyword>
<comment type="caution">
    <text evidence="2">The sequence shown here is derived from an EMBL/GenBank/DDBJ whole genome shotgun (WGS) entry which is preliminary data.</text>
</comment>
<reference evidence="2 3" key="1">
    <citation type="journal article" date="2005" name="Nature">
        <title>The genome of the social amoeba Dictyostelium discoideum.</title>
        <authorList>
            <consortium name="The Dictyostelium discoideum Sequencing Consortium"/>
            <person name="Eichinger L."/>
            <person name="Pachebat J.A."/>
            <person name="Glockner G."/>
            <person name="Rajandream M.A."/>
            <person name="Sucgang R."/>
            <person name="Berriman M."/>
            <person name="Song J."/>
            <person name="Olsen R."/>
            <person name="Szafranski K."/>
            <person name="Xu Q."/>
            <person name="Tunggal B."/>
            <person name="Kummerfeld S."/>
            <person name="Madera M."/>
            <person name="Konfortov B.A."/>
            <person name="Rivero F."/>
            <person name="Bankier A.T."/>
            <person name="Lehmann R."/>
            <person name="Hamlin N."/>
            <person name="Davies R."/>
            <person name="Gaudet P."/>
            <person name="Fey P."/>
            <person name="Pilcher K."/>
            <person name="Chen G."/>
            <person name="Saunders D."/>
            <person name="Sodergren E."/>
            <person name="Davis P."/>
            <person name="Kerhornou A."/>
            <person name="Nie X."/>
            <person name="Hall N."/>
            <person name="Anjard C."/>
            <person name="Hemphill L."/>
            <person name="Bason N."/>
            <person name="Farbrother P."/>
            <person name="Desany B."/>
            <person name="Just E."/>
            <person name="Morio T."/>
            <person name="Rost R."/>
            <person name="Churcher C."/>
            <person name="Cooper J."/>
            <person name="Haydock S."/>
            <person name="van Driessche N."/>
            <person name="Cronin A."/>
            <person name="Goodhead I."/>
            <person name="Muzny D."/>
            <person name="Mourier T."/>
            <person name="Pain A."/>
            <person name="Lu M."/>
            <person name="Harper D."/>
            <person name="Lindsay R."/>
            <person name="Hauser H."/>
            <person name="James K."/>
            <person name="Quiles M."/>
            <person name="Madan Babu M."/>
            <person name="Saito T."/>
            <person name="Buchrieser C."/>
            <person name="Wardroper A."/>
            <person name="Felder M."/>
            <person name="Thangavelu M."/>
            <person name="Johnson D."/>
            <person name="Knights A."/>
            <person name="Loulseged H."/>
            <person name="Mungall K."/>
            <person name="Oliver K."/>
            <person name="Price C."/>
            <person name="Quail M.A."/>
            <person name="Urushihara H."/>
            <person name="Hernandez J."/>
            <person name="Rabbinowitsch E."/>
            <person name="Steffen D."/>
            <person name="Sanders M."/>
            <person name="Ma J."/>
            <person name="Kohara Y."/>
            <person name="Sharp S."/>
            <person name="Simmonds M."/>
            <person name="Spiegler S."/>
            <person name="Tivey A."/>
            <person name="Sugano S."/>
            <person name="White B."/>
            <person name="Walker D."/>
            <person name="Woodward J."/>
            <person name="Winckler T."/>
            <person name="Tanaka Y."/>
            <person name="Shaulsky G."/>
            <person name="Schleicher M."/>
            <person name="Weinstock G."/>
            <person name="Rosenthal A."/>
            <person name="Cox E.C."/>
            <person name="Chisholm R.L."/>
            <person name="Gibbs R."/>
            <person name="Loomis W.F."/>
            <person name="Platzer M."/>
            <person name="Kay R.R."/>
            <person name="Williams J."/>
            <person name="Dear P.H."/>
            <person name="Noegel A.A."/>
            <person name="Barrell B."/>
            <person name="Kuspa A."/>
        </authorList>
    </citation>
    <scope>NUCLEOTIDE SEQUENCE [LARGE SCALE GENOMIC DNA]</scope>
    <source>
        <strain evidence="2 3">AX4</strain>
    </source>
</reference>
<dbReference type="GeneID" id="8629171"/>
<protein>
    <submittedName>
        <fullName evidence="2">Uncharacterized protein</fullName>
    </submittedName>
</protein>
<name>Q54BY2_DICDI</name>
<feature type="compositionally biased region" description="Basic residues" evidence="1">
    <location>
        <begin position="36"/>
        <end position="47"/>
    </location>
</feature>
<sequence>RNSRVHQLHSRKIWRIQNQLGNRNLQQTRHSINSQRHSHYLRKHLEKKKQENPRRNNTQKLKKTTTSTAAWERTKNNIYKLIRQEKKATNNEQIKKFRNIISLQLERFSKHWNSPLHTVALPSNLNKYITSLNTLYTPQL</sequence>
<dbReference type="dictyBase" id="DDB_G0293344"/>
<dbReference type="RefSeq" id="XP_629185.1">
    <property type="nucleotide sequence ID" value="XM_629183.1"/>
</dbReference>
<evidence type="ECO:0000313" key="3">
    <source>
        <dbReference type="Proteomes" id="UP000002195"/>
    </source>
</evidence>
<feature type="non-terminal residue" evidence="2">
    <location>
        <position position="140"/>
    </location>
</feature>
<dbReference type="VEuPathDB" id="AmoebaDB:DDB_G0293344"/>
<dbReference type="InParanoid" id="Q54BY2"/>
<feature type="non-terminal residue" evidence="2">
    <location>
        <position position="1"/>
    </location>
</feature>
<organism evidence="2 3">
    <name type="scientific">Dictyostelium discoideum</name>
    <name type="common">Social amoeba</name>
    <dbReference type="NCBI Taxonomy" id="44689"/>
    <lineage>
        <taxon>Eukaryota</taxon>
        <taxon>Amoebozoa</taxon>
        <taxon>Evosea</taxon>
        <taxon>Eumycetozoa</taxon>
        <taxon>Dictyostelia</taxon>
        <taxon>Dictyosteliales</taxon>
        <taxon>Dictyosteliaceae</taxon>
        <taxon>Dictyostelium</taxon>
    </lineage>
</organism>
<evidence type="ECO:0000256" key="1">
    <source>
        <dbReference type="SAM" id="MobiDB-lite"/>
    </source>
</evidence>
<dbReference type="PaxDb" id="44689-DDB0219847"/>
<accession>Q54BY2</accession>
<feature type="compositionally biased region" description="Polar residues" evidence="1">
    <location>
        <begin position="55"/>
        <end position="69"/>
    </location>
</feature>